<evidence type="ECO:0000256" key="10">
    <source>
        <dbReference type="ARBA" id="ARBA00049359"/>
    </source>
</evidence>
<dbReference type="Proteomes" id="UP000553706">
    <property type="component" value="Unassembled WGS sequence"/>
</dbReference>
<dbReference type="AlphaFoldDB" id="A0A840VLB2"/>
<gene>
    <name evidence="13" type="ORF">HNP71_000484</name>
</gene>
<comment type="caution">
    <text evidence="13">The sequence shown here is derived from an EMBL/GenBank/DDBJ whole genome shotgun (WGS) entry which is preliminary data.</text>
</comment>
<comment type="cofactor">
    <cofactor evidence="1">
        <name>Fe(2+)</name>
        <dbReference type="ChEBI" id="CHEBI:29033"/>
    </cofactor>
</comment>
<evidence type="ECO:0000256" key="1">
    <source>
        <dbReference type="ARBA" id="ARBA00001954"/>
    </source>
</evidence>
<evidence type="ECO:0000256" key="11">
    <source>
        <dbReference type="RuleBase" id="RU003682"/>
    </source>
</evidence>
<evidence type="ECO:0000256" key="9">
    <source>
        <dbReference type="ARBA" id="ARBA00047725"/>
    </source>
</evidence>
<dbReference type="RefSeq" id="WP_183265236.1">
    <property type="nucleotide sequence ID" value="NZ_JACHFJ010000001.1"/>
</dbReference>
<evidence type="ECO:0000256" key="8">
    <source>
        <dbReference type="ARBA" id="ARBA00031282"/>
    </source>
</evidence>
<dbReference type="GO" id="GO:0009693">
    <property type="term" value="P:ethylene biosynthetic process"/>
    <property type="evidence" value="ECO:0007669"/>
    <property type="project" value="UniProtKB-KW"/>
</dbReference>
<dbReference type="InterPro" id="IPR005123">
    <property type="entry name" value="Oxoglu/Fe-dep_dioxygenase_dom"/>
</dbReference>
<reference evidence="13 14" key="1">
    <citation type="submission" date="2020-08" db="EMBL/GenBank/DDBJ databases">
        <title>Genomic Encyclopedia of Type Strains, Phase IV (KMG-IV): sequencing the most valuable type-strain genomes for metagenomic binning, comparative biology and taxonomic classification.</title>
        <authorList>
            <person name="Goeker M."/>
        </authorList>
    </citation>
    <scope>NUCLEOTIDE SEQUENCE [LARGE SCALE GENOMIC DNA]</scope>
    <source>
        <strain evidence="13 14">DSM 27026</strain>
    </source>
</reference>
<dbReference type="EC" id="1.14.20.7" evidence="3"/>
<dbReference type="InterPro" id="IPR050231">
    <property type="entry name" value="Iron_ascorbate_oxido_reductase"/>
</dbReference>
<accession>A0A840VLB2</accession>
<protein>
    <recommendedName>
        <fullName evidence="5">2-oxoglutarate-dependent ethylene/succinate-forming enzyme</fullName>
        <ecNumber evidence="4">1.13.12.19</ecNumber>
        <ecNumber evidence="3">1.14.20.7</ecNumber>
    </recommendedName>
    <alternativeName>
        <fullName evidence="7">2-oxoglutarate dioxygenase (ethylene-forming)</fullName>
    </alternativeName>
    <alternativeName>
        <fullName evidence="8">2-oxoglutarate/L-arginine monooxygenase/decarboxylase (succinate-forming)</fullName>
    </alternativeName>
</protein>
<dbReference type="Gene3D" id="2.60.120.330">
    <property type="entry name" value="B-lactam Antibiotic, Isopenicillin N Synthase, Chain"/>
    <property type="match status" value="1"/>
</dbReference>
<feature type="domain" description="Fe2OG dioxygenase" evidence="12">
    <location>
        <begin position="195"/>
        <end position="298"/>
    </location>
</feature>
<comment type="catalytic activity">
    <reaction evidence="10">
        <text>L-arginine + 2-oxoglutarate + O2 = guanidine + L-glutamate 5-semialdehyde + succinate + CO2</text>
        <dbReference type="Rhea" id="RHEA:31535"/>
        <dbReference type="ChEBI" id="CHEBI:15379"/>
        <dbReference type="ChEBI" id="CHEBI:16526"/>
        <dbReference type="ChEBI" id="CHEBI:16810"/>
        <dbReference type="ChEBI" id="CHEBI:30031"/>
        <dbReference type="ChEBI" id="CHEBI:30087"/>
        <dbReference type="ChEBI" id="CHEBI:32682"/>
        <dbReference type="ChEBI" id="CHEBI:58066"/>
        <dbReference type="EC" id="1.14.20.7"/>
    </reaction>
</comment>
<proteinExistence type="inferred from homology"/>
<keyword evidence="13" id="KW-0223">Dioxygenase</keyword>
<dbReference type="PANTHER" id="PTHR47990">
    <property type="entry name" value="2-OXOGLUTARATE (2OG) AND FE(II)-DEPENDENT OXYGENASE SUPERFAMILY PROTEIN-RELATED"/>
    <property type="match status" value="1"/>
</dbReference>
<evidence type="ECO:0000256" key="2">
    <source>
        <dbReference type="ARBA" id="ARBA00004767"/>
    </source>
</evidence>
<keyword evidence="11" id="KW-0479">Metal-binding</keyword>
<keyword evidence="6" id="KW-0266">Ethylene biosynthesis</keyword>
<dbReference type="GO" id="GO:0051213">
    <property type="term" value="F:dioxygenase activity"/>
    <property type="evidence" value="ECO:0007669"/>
    <property type="project" value="UniProtKB-KW"/>
</dbReference>
<dbReference type="SUPFAM" id="SSF51197">
    <property type="entry name" value="Clavaminate synthase-like"/>
    <property type="match status" value="1"/>
</dbReference>
<keyword evidence="11" id="KW-0560">Oxidoreductase</keyword>
<dbReference type="PROSITE" id="PS51471">
    <property type="entry name" value="FE2OG_OXY"/>
    <property type="match status" value="1"/>
</dbReference>
<dbReference type="GO" id="GO:0046872">
    <property type="term" value="F:metal ion binding"/>
    <property type="evidence" value="ECO:0007669"/>
    <property type="project" value="UniProtKB-KW"/>
</dbReference>
<evidence type="ECO:0000313" key="13">
    <source>
        <dbReference type="EMBL" id="MBB5372260.1"/>
    </source>
</evidence>
<evidence type="ECO:0000256" key="6">
    <source>
        <dbReference type="ARBA" id="ARBA00022666"/>
    </source>
</evidence>
<organism evidence="13 14">
    <name type="scientific">Acidocella aromatica</name>
    <dbReference type="NCBI Taxonomy" id="1303579"/>
    <lineage>
        <taxon>Bacteria</taxon>
        <taxon>Pseudomonadati</taxon>
        <taxon>Pseudomonadota</taxon>
        <taxon>Alphaproteobacteria</taxon>
        <taxon>Acetobacterales</taxon>
        <taxon>Acidocellaceae</taxon>
        <taxon>Acidocella</taxon>
    </lineage>
</organism>
<dbReference type="Pfam" id="PF14226">
    <property type="entry name" value="DIOX_N"/>
    <property type="match status" value="1"/>
</dbReference>
<evidence type="ECO:0000256" key="7">
    <source>
        <dbReference type="ARBA" id="ARBA00031011"/>
    </source>
</evidence>
<comment type="catalytic activity">
    <reaction evidence="9">
        <text>2-oxoglutarate + O2 + 2 H(+) = ethene + 3 CO2 + H2O</text>
        <dbReference type="Rhea" id="RHEA:31523"/>
        <dbReference type="ChEBI" id="CHEBI:15377"/>
        <dbReference type="ChEBI" id="CHEBI:15378"/>
        <dbReference type="ChEBI" id="CHEBI:15379"/>
        <dbReference type="ChEBI" id="CHEBI:16526"/>
        <dbReference type="ChEBI" id="CHEBI:16810"/>
        <dbReference type="ChEBI" id="CHEBI:18153"/>
        <dbReference type="EC" id="1.13.12.19"/>
    </reaction>
</comment>
<dbReference type="Pfam" id="PF03171">
    <property type="entry name" value="2OG-FeII_Oxy"/>
    <property type="match status" value="1"/>
</dbReference>
<dbReference type="InterPro" id="IPR027443">
    <property type="entry name" value="IPNS-like_sf"/>
</dbReference>
<keyword evidence="14" id="KW-1185">Reference proteome</keyword>
<keyword evidence="11" id="KW-0408">Iron</keyword>
<evidence type="ECO:0000259" key="12">
    <source>
        <dbReference type="PROSITE" id="PS51471"/>
    </source>
</evidence>
<evidence type="ECO:0000313" key="14">
    <source>
        <dbReference type="Proteomes" id="UP000553706"/>
    </source>
</evidence>
<dbReference type="PRINTS" id="PR00682">
    <property type="entry name" value="IPNSYNTHASE"/>
</dbReference>
<comment type="similarity">
    <text evidence="11">Belongs to the iron/ascorbate-dependent oxidoreductase family.</text>
</comment>
<dbReference type="InterPro" id="IPR044861">
    <property type="entry name" value="IPNS-like_FE2OG_OXY"/>
</dbReference>
<name>A0A840VLB2_9PROT</name>
<evidence type="ECO:0000256" key="5">
    <source>
        <dbReference type="ARBA" id="ARBA00019045"/>
    </source>
</evidence>
<dbReference type="EC" id="1.13.12.19" evidence="4"/>
<sequence length="343" mass="37680">MDLVKTGNGVRQAAAELSAREVPFHEIPVIDFGPMLGNDPVAKQTVADALREAATKVGFFYIKNHGVPEEIIKAMFDAGPAFFALSLDEKMKVHVKTSTNNSGYTPLLEENVNPQAKGDLHEAYDIAAELPPDDPALAEGKGLYGVNIWPEGMPGFRKAMLAYHFEVLKLGRRLFGAFALALGQAEDFFEPMITKPTCAQRIIYYPSQDGAIDEELIGIGAHSDYECFTILAQHEVAALQVLNTAGEWIAAPPIPGTYVINIGDQMARWSNDIFKSTLHRAINTTGRARYSAPFFLGTNYDTVIDVLPGCVSAEHPRKYEPVIAGDYVQSRFDATYGYRQTES</sequence>
<dbReference type="EMBL" id="JACHFJ010000001">
    <property type="protein sequence ID" value="MBB5372260.1"/>
    <property type="molecule type" value="Genomic_DNA"/>
</dbReference>
<dbReference type="InterPro" id="IPR026992">
    <property type="entry name" value="DIOX_N"/>
</dbReference>
<evidence type="ECO:0000256" key="4">
    <source>
        <dbReference type="ARBA" id="ARBA00012531"/>
    </source>
</evidence>
<comment type="pathway">
    <text evidence="2">Alkene biosynthesis; ethylene biosynthesis via 2-oxoglutarate.</text>
</comment>
<evidence type="ECO:0000256" key="3">
    <source>
        <dbReference type="ARBA" id="ARBA00012293"/>
    </source>
</evidence>
<dbReference type="GO" id="GO:0102276">
    <property type="term" value="F:2-oxoglutarate oxygenase/decarboxylase (ethylene-forming) activity"/>
    <property type="evidence" value="ECO:0007669"/>
    <property type="project" value="UniProtKB-EC"/>
</dbReference>